<accession>A0A3A1N9A6</accession>
<dbReference type="Proteomes" id="UP000266067">
    <property type="component" value="Unassembled WGS sequence"/>
</dbReference>
<evidence type="ECO:0000313" key="3">
    <source>
        <dbReference type="Proteomes" id="UP000266067"/>
    </source>
</evidence>
<comment type="caution">
    <text evidence="2">The sequence shown here is derived from an EMBL/GenBank/DDBJ whole genome shotgun (WGS) entry which is preliminary data.</text>
</comment>
<feature type="transmembrane region" description="Helical" evidence="1">
    <location>
        <begin position="9"/>
        <end position="29"/>
    </location>
</feature>
<dbReference type="RefSeq" id="WP_119609244.1">
    <property type="nucleotide sequence ID" value="NZ_QXFH01000077.1"/>
</dbReference>
<dbReference type="AlphaFoldDB" id="A0A3A1N9A6"/>
<gene>
    <name evidence="2" type="ORF">D2V08_15645</name>
</gene>
<dbReference type="SUPFAM" id="SSF52266">
    <property type="entry name" value="SGNH hydrolase"/>
    <property type="match status" value="1"/>
</dbReference>
<keyword evidence="3" id="KW-1185">Reference proteome</keyword>
<keyword evidence="1" id="KW-0472">Membrane</keyword>
<sequence length="318" mass="37159">MIKLLGKILLYGVLVLIALEILVRVFHLYPEDPPRFIDELNVEKRVPGYTGYSVTGNRRQNFSEFRINKQGFNSYRNFNPSESKNELALIGDSFIQGFHEEYDQSIGKKIDQKVDGLEVYEYGYAGWDMADQLHLINAYKQDFEKIDHIVIYMDYPSDFHRATYEPNYKRIKLLNSTVFKLRNNIKLFYYASEIGMLDSVKRFVSGKTKDSDNEAEEDIVDSNEKDEAAGTYISNFDSLLKLYPIEKNKTSFLLDFRTTPKEFLSYCRENNIKVIDFGKLFEKSKVPVTLIYDQHWNTHGRSLVAKSIVKSLYPHQEH</sequence>
<evidence type="ECO:0008006" key="4">
    <source>
        <dbReference type="Google" id="ProtNLM"/>
    </source>
</evidence>
<evidence type="ECO:0000256" key="1">
    <source>
        <dbReference type="SAM" id="Phobius"/>
    </source>
</evidence>
<name>A0A3A1N9A6_9FLAO</name>
<keyword evidence="1" id="KW-1133">Transmembrane helix</keyword>
<evidence type="ECO:0000313" key="2">
    <source>
        <dbReference type="EMBL" id="RIV30522.1"/>
    </source>
</evidence>
<keyword evidence="1" id="KW-0812">Transmembrane</keyword>
<dbReference type="InterPro" id="IPR036514">
    <property type="entry name" value="SGNH_hydro_sf"/>
</dbReference>
<reference evidence="2 3" key="1">
    <citation type="submission" date="2018-08" db="EMBL/GenBank/DDBJ databases">
        <title>Proposal of Muricauda 72 sp.nov. and Muricauda NH166 sp.nov., isolated from seawater.</title>
        <authorList>
            <person name="Cheng H."/>
            <person name="Wu Y.-H."/>
            <person name="Guo L.-L."/>
            <person name="Xu X.-W."/>
        </authorList>
    </citation>
    <scope>NUCLEOTIDE SEQUENCE [LARGE SCALE GENOMIC DNA]</scope>
    <source>
        <strain evidence="2 3">KCTC 22173</strain>
    </source>
</reference>
<protein>
    <recommendedName>
        <fullName evidence="4">SGNH/GDSL hydrolase family protein</fullName>
    </recommendedName>
</protein>
<dbReference type="Gene3D" id="3.40.50.1110">
    <property type="entry name" value="SGNH hydrolase"/>
    <property type="match status" value="1"/>
</dbReference>
<proteinExistence type="predicted"/>
<dbReference type="OrthoDB" id="1426759at2"/>
<dbReference type="GO" id="GO:0016788">
    <property type="term" value="F:hydrolase activity, acting on ester bonds"/>
    <property type="evidence" value="ECO:0007669"/>
    <property type="project" value="UniProtKB-ARBA"/>
</dbReference>
<dbReference type="EMBL" id="QXFH01000077">
    <property type="protein sequence ID" value="RIV30522.1"/>
    <property type="molecule type" value="Genomic_DNA"/>
</dbReference>
<organism evidence="2 3">
    <name type="scientific">Flagellimonas lutimaris</name>
    <dbReference type="NCBI Taxonomy" id="475082"/>
    <lineage>
        <taxon>Bacteria</taxon>
        <taxon>Pseudomonadati</taxon>
        <taxon>Bacteroidota</taxon>
        <taxon>Flavobacteriia</taxon>
        <taxon>Flavobacteriales</taxon>
        <taxon>Flavobacteriaceae</taxon>
        <taxon>Flagellimonas</taxon>
    </lineage>
</organism>